<name>A0AAW2UNG4_SESRA</name>
<organism evidence="1">
    <name type="scientific">Sesamum radiatum</name>
    <name type="common">Black benniseed</name>
    <dbReference type="NCBI Taxonomy" id="300843"/>
    <lineage>
        <taxon>Eukaryota</taxon>
        <taxon>Viridiplantae</taxon>
        <taxon>Streptophyta</taxon>
        <taxon>Embryophyta</taxon>
        <taxon>Tracheophyta</taxon>
        <taxon>Spermatophyta</taxon>
        <taxon>Magnoliopsida</taxon>
        <taxon>eudicotyledons</taxon>
        <taxon>Gunneridae</taxon>
        <taxon>Pentapetalae</taxon>
        <taxon>asterids</taxon>
        <taxon>lamiids</taxon>
        <taxon>Lamiales</taxon>
        <taxon>Pedaliaceae</taxon>
        <taxon>Sesamum</taxon>
    </lineage>
</organism>
<protein>
    <submittedName>
        <fullName evidence="1">Uncharacterized protein</fullName>
    </submittedName>
</protein>
<gene>
    <name evidence="1" type="ORF">Sradi_1269900</name>
</gene>
<dbReference type="EMBL" id="JACGWJ010000005">
    <property type="protein sequence ID" value="KAL0418564.1"/>
    <property type="molecule type" value="Genomic_DNA"/>
</dbReference>
<reference evidence="1" key="2">
    <citation type="journal article" date="2024" name="Plant">
        <title>Genomic evolution and insights into agronomic trait innovations of Sesamum species.</title>
        <authorList>
            <person name="Miao H."/>
            <person name="Wang L."/>
            <person name="Qu L."/>
            <person name="Liu H."/>
            <person name="Sun Y."/>
            <person name="Le M."/>
            <person name="Wang Q."/>
            <person name="Wei S."/>
            <person name="Zheng Y."/>
            <person name="Lin W."/>
            <person name="Duan Y."/>
            <person name="Cao H."/>
            <person name="Xiong S."/>
            <person name="Wang X."/>
            <person name="Wei L."/>
            <person name="Li C."/>
            <person name="Ma Q."/>
            <person name="Ju M."/>
            <person name="Zhao R."/>
            <person name="Li G."/>
            <person name="Mu C."/>
            <person name="Tian Q."/>
            <person name="Mei H."/>
            <person name="Zhang T."/>
            <person name="Gao T."/>
            <person name="Zhang H."/>
        </authorList>
    </citation>
    <scope>NUCLEOTIDE SEQUENCE</scope>
    <source>
        <strain evidence="1">G02</strain>
    </source>
</reference>
<proteinExistence type="predicted"/>
<reference evidence="1" key="1">
    <citation type="submission" date="2020-06" db="EMBL/GenBank/DDBJ databases">
        <authorList>
            <person name="Li T."/>
            <person name="Hu X."/>
            <person name="Zhang T."/>
            <person name="Song X."/>
            <person name="Zhang H."/>
            <person name="Dai N."/>
            <person name="Sheng W."/>
            <person name="Hou X."/>
            <person name="Wei L."/>
        </authorList>
    </citation>
    <scope>NUCLEOTIDE SEQUENCE</scope>
    <source>
        <strain evidence="1">G02</strain>
        <tissue evidence="1">Leaf</tissue>
    </source>
</reference>
<comment type="caution">
    <text evidence="1">The sequence shown here is derived from an EMBL/GenBank/DDBJ whole genome shotgun (WGS) entry which is preliminary data.</text>
</comment>
<dbReference type="AlphaFoldDB" id="A0AAW2UNG4"/>
<accession>A0AAW2UNG4</accession>
<sequence length="77" mass="8682">MEGFKGPTTTAPAVELRRRKLRRAIKRREISNWWDLEEISTSDEGEEEELSLGVVAMQIGDRKPAAPPKSPQGINIH</sequence>
<evidence type="ECO:0000313" key="1">
    <source>
        <dbReference type="EMBL" id="KAL0418564.1"/>
    </source>
</evidence>